<dbReference type="InterPro" id="IPR003661">
    <property type="entry name" value="HisK_dim/P_dom"/>
</dbReference>
<dbReference type="InterPro" id="IPR005467">
    <property type="entry name" value="His_kinase_dom"/>
</dbReference>
<keyword evidence="9" id="KW-0472">Membrane</keyword>
<dbReference type="InterPro" id="IPR003594">
    <property type="entry name" value="HATPase_dom"/>
</dbReference>
<dbReference type="Gene3D" id="3.30.565.10">
    <property type="entry name" value="Histidine kinase-like ATPase, C-terminal domain"/>
    <property type="match status" value="1"/>
</dbReference>
<dbReference type="Pfam" id="PF00512">
    <property type="entry name" value="HisKA"/>
    <property type="match status" value="1"/>
</dbReference>
<dbReference type="SUPFAM" id="SSF55874">
    <property type="entry name" value="ATPase domain of HSP90 chaperone/DNA topoisomerase II/histidine kinase"/>
    <property type="match status" value="1"/>
</dbReference>
<dbReference type="GO" id="GO:0005524">
    <property type="term" value="F:ATP binding"/>
    <property type="evidence" value="ECO:0007669"/>
    <property type="project" value="UniProtKB-KW"/>
</dbReference>
<dbReference type="FunCoup" id="A0LFZ8">
    <property type="interactions" value="179"/>
</dbReference>
<evidence type="ECO:0000256" key="6">
    <source>
        <dbReference type="ARBA" id="ARBA00022777"/>
    </source>
</evidence>
<evidence type="ECO:0000256" key="4">
    <source>
        <dbReference type="ARBA" id="ARBA00022679"/>
    </source>
</evidence>
<evidence type="ECO:0000259" key="10">
    <source>
        <dbReference type="PROSITE" id="PS50109"/>
    </source>
</evidence>
<comment type="catalytic activity">
    <reaction evidence="1">
        <text>ATP + protein L-histidine = ADP + protein N-phospho-L-histidine.</text>
        <dbReference type="EC" id="2.7.13.3"/>
    </reaction>
</comment>
<dbReference type="RefSeq" id="WP_011697523.1">
    <property type="nucleotide sequence ID" value="NC_008554.1"/>
</dbReference>
<evidence type="ECO:0000256" key="8">
    <source>
        <dbReference type="ARBA" id="ARBA00023012"/>
    </source>
</evidence>
<dbReference type="PANTHER" id="PTHR43065:SF46">
    <property type="entry name" value="C4-DICARBOXYLATE TRANSPORT SENSOR PROTEIN DCTB"/>
    <property type="match status" value="1"/>
</dbReference>
<dbReference type="EMBL" id="CP000478">
    <property type="protein sequence ID" value="ABK16350.1"/>
    <property type="molecule type" value="Genomic_DNA"/>
</dbReference>
<dbReference type="EC" id="2.7.13.3" evidence="2"/>
<gene>
    <name evidence="11" type="ordered locus">Sfum_0651</name>
</gene>
<dbReference type="InterPro" id="IPR004358">
    <property type="entry name" value="Sig_transdc_His_kin-like_C"/>
</dbReference>
<evidence type="ECO:0000313" key="12">
    <source>
        <dbReference type="Proteomes" id="UP000001784"/>
    </source>
</evidence>
<evidence type="ECO:0000256" key="2">
    <source>
        <dbReference type="ARBA" id="ARBA00012438"/>
    </source>
</evidence>
<proteinExistence type="predicted"/>
<dbReference type="InterPro" id="IPR036097">
    <property type="entry name" value="HisK_dim/P_sf"/>
</dbReference>
<accession>A0LFZ8</accession>
<dbReference type="Pfam" id="PF02518">
    <property type="entry name" value="HATPase_c"/>
    <property type="match status" value="1"/>
</dbReference>
<keyword evidence="6 11" id="KW-0418">Kinase</keyword>
<dbReference type="SUPFAM" id="SSF47384">
    <property type="entry name" value="Homodimeric domain of signal transducing histidine kinase"/>
    <property type="match status" value="1"/>
</dbReference>
<dbReference type="PANTHER" id="PTHR43065">
    <property type="entry name" value="SENSOR HISTIDINE KINASE"/>
    <property type="match status" value="1"/>
</dbReference>
<evidence type="ECO:0000256" key="1">
    <source>
        <dbReference type="ARBA" id="ARBA00000085"/>
    </source>
</evidence>
<dbReference type="Proteomes" id="UP000001784">
    <property type="component" value="Chromosome"/>
</dbReference>
<dbReference type="AlphaFoldDB" id="A0LFZ8"/>
<dbReference type="GO" id="GO:0000155">
    <property type="term" value="F:phosphorelay sensor kinase activity"/>
    <property type="evidence" value="ECO:0007669"/>
    <property type="project" value="InterPro"/>
</dbReference>
<feature type="transmembrane region" description="Helical" evidence="9">
    <location>
        <begin position="32"/>
        <end position="51"/>
    </location>
</feature>
<dbReference type="Gene3D" id="3.30.450.20">
    <property type="entry name" value="PAS domain"/>
    <property type="match status" value="1"/>
</dbReference>
<dbReference type="STRING" id="335543.Sfum_0651"/>
<dbReference type="OrthoDB" id="9777714at2"/>
<evidence type="ECO:0000256" key="9">
    <source>
        <dbReference type="SAM" id="Phobius"/>
    </source>
</evidence>
<dbReference type="PROSITE" id="PS50109">
    <property type="entry name" value="HIS_KIN"/>
    <property type="match status" value="1"/>
</dbReference>
<evidence type="ECO:0000256" key="5">
    <source>
        <dbReference type="ARBA" id="ARBA00022741"/>
    </source>
</evidence>
<name>A0LFZ8_SYNFM</name>
<dbReference type="Gene3D" id="1.10.287.130">
    <property type="match status" value="1"/>
</dbReference>
<dbReference type="InParanoid" id="A0LFZ8"/>
<evidence type="ECO:0000256" key="7">
    <source>
        <dbReference type="ARBA" id="ARBA00022840"/>
    </source>
</evidence>
<keyword evidence="3" id="KW-0597">Phosphoprotein</keyword>
<feature type="transmembrane region" description="Helical" evidence="9">
    <location>
        <begin position="296"/>
        <end position="319"/>
    </location>
</feature>
<protein>
    <recommendedName>
        <fullName evidence="2">histidine kinase</fullName>
        <ecNumber evidence="2">2.7.13.3</ecNumber>
    </recommendedName>
</protein>
<dbReference type="HOGENOM" id="CLU_023166_1_0_7"/>
<keyword evidence="8" id="KW-0902">Two-component regulatory system</keyword>
<keyword evidence="12" id="KW-1185">Reference proteome</keyword>
<reference evidence="11 12" key="1">
    <citation type="submission" date="2006-10" db="EMBL/GenBank/DDBJ databases">
        <title>Complete sequence of Syntrophobacter fumaroxidans MPOB.</title>
        <authorList>
            <consortium name="US DOE Joint Genome Institute"/>
            <person name="Copeland A."/>
            <person name="Lucas S."/>
            <person name="Lapidus A."/>
            <person name="Barry K."/>
            <person name="Detter J.C."/>
            <person name="Glavina del Rio T."/>
            <person name="Hammon N."/>
            <person name="Israni S."/>
            <person name="Pitluck S."/>
            <person name="Goltsman E.G."/>
            <person name="Martinez M."/>
            <person name="Schmutz J."/>
            <person name="Larimer F."/>
            <person name="Land M."/>
            <person name="Hauser L."/>
            <person name="Kyrpides N."/>
            <person name="Kim E."/>
            <person name="Boone D.R."/>
            <person name="Brockman F."/>
            <person name="Culley D."/>
            <person name="Ferry J."/>
            <person name="Gunsalus R."/>
            <person name="McInerney M.J."/>
            <person name="Morrison M."/>
            <person name="Plugge C."/>
            <person name="Rohlin L."/>
            <person name="Scholten J."/>
            <person name="Sieber J."/>
            <person name="Stams A.J.M."/>
            <person name="Worm P."/>
            <person name="Henstra A.M."/>
            <person name="Richardson P."/>
        </authorList>
    </citation>
    <scope>NUCLEOTIDE SEQUENCE [LARGE SCALE GENOMIC DNA]</scope>
    <source>
        <strain evidence="12">DSM 10017 / MPOB</strain>
    </source>
</reference>
<feature type="domain" description="Histidine kinase" evidence="10">
    <location>
        <begin position="351"/>
        <end position="566"/>
    </location>
</feature>
<evidence type="ECO:0000313" key="11">
    <source>
        <dbReference type="EMBL" id="ABK16350.1"/>
    </source>
</evidence>
<keyword evidence="4" id="KW-0808">Transferase</keyword>
<evidence type="ECO:0000256" key="3">
    <source>
        <dbReference type="ARBA" id="ARBA00022553"/>
    </source>
</evidence>
<dbReference type="CDD" id="cd00082">
    <property type="entry name" value="HisKA"/>
    <property type="match status" value="1"/>
</dbReference>
<dbReference type="PRINTS" id="PR00344">
    <property type="entry name" value="BCTRLSENSOR"/>
</dbReference>
<dbReference type="SMART" id="SM00387">
    <property type="entry name" value="HATPase_c"/>
    <property type="match status" value="1"/>
</dbReference>
<keyword evidence="9" id="KW-0812">Transmembrane</keyword>
<keyword evidence="5" id="KW-0547">Nucleotide-binding</keyword>
<sequence>MKWEWPTKVRLLDFPEGGESPERYRLLRRNMIILMILVTIFPLFFMAVVNYHQYQTSLKDEILNPLRVLVDKTRHSFELFLAERLSAVSFIASAYSFDQLADENTLNRIFTVTRQEFGGFVDLGLIDGNGVQVSYVGPYELKGKNYHEQSWFHEVQIRGSYISDVFMGYRKFPHIVIAIQKRNNEGRIWILRATIDTERFNDLIASMRLDPRSDAFLLNRSGIFQTPSKWYGGVLEPFPMPLPPFTNEATVLEEQDTQGRQILLAYTYFPHSPYILAVVKPRAEVLRAWTTLKTELFLVFLVSVILIFLVVFRLTNVMVRHLRESDERREAAFREMQHGHKLSSIGRLAAGVAHEINNPMAIINEKAGLMKDLIGYGADFPEKAKFLSLIDSILNSVHRCRSITHRLLGFARRMEVHIETLDLNEVIRETFSFLEKEALYRNLEIKMELAESLPRIASDRGQLQQLFLNLLNNAFAAVEDGGRISVTSWEHDIDTLAVSIQDNGCGMSPETIKHIFEPFFTTKKGSGTGLGLSITYGIAKRLGGDIQVQSEVGHGTTMTVYLPRKSAEDLQDSK</sequence>
<dbReference type="eggNOG" id="COG4191">
    <property type="taxonomic scope" value="Bacteria"/>
</dbReference>
<keyword evidence="9" id="KW-1133">Transmembrane helix</keyword>
<dbReference type="SMART" id="SM00388">
    <property type="entry name" value="HisKA"/>
    <property type="match status" value="1"/>
</dbReference>
<keyword evidence="7" id="KW-0067">ATP-binding</keyword>
<dbReference type="KEGG" id="sfu:Sfum_0651"/>
<dbReference type="InterPro" id="IPR036890">
    <property type="entry name" value="HATPase_C_sf"/>
</dbReference>
<organism evidence="11 12">
    <name type="scientific">Syntrophobacter fumaroxidans (strain DSM 10017 / MPOB)</name>
    <dbReference type="NCBI Taxonomy" id="335543"/>
    <lineage>
        <taxon>Bacteria</taxon>
        <taxon>Pseudomonadati</taxon>
        <taxon>Thermodesulfobacteriota</taxon>
        <taxon>Syntrophobacteria</taxon>
        <taxon>Syntrophobacterales</taxon>
        <taxon>Syntrophobacteraceae</taxon>
        <taxon>Syntrophobacter</taxon>
    </lineage>
</organism>